<dbReference type="Gene3D" id="2.40.260.10">
    <property type="entry name" value="Sortase"/>
    <property type="match status" value="1"/>
</dbReference>
<dbReference type="SUPFAM" id="SSF63817">
    <property type="entry name" value="Sortase"/>
    <property type="match status" value="1"/>
</dbReference>
<feature type="compositionally biased region" description="Gly residues" evidence="3">
    <location>
        <begin position="20"/>
        <end position="30"/>
    </location>
</feature>
<sequence>MGAPDAGELARRVRGRRRGGTVGGSRAGGRQGRRVTALRPERDSSRAPYEGGGTPPYDEPVSFPADGGPGDPLSGPLPGSPRHARPGGGSTVPGYGETHAAAAHSGGYDDPYAPPAARPHEEFPAEAYPRSPAFRAVADPLAPPAGPVHSGYGDAPAEPYEGARAPRTHRRGPSPFTAGLAAVSGAPDTPAAPDPAVPPGPGAAPGDDRTVTLRAPEPPADEATVALRIADIPATDTGAGRADPSTGVPATGGRAARRKAAQSGGRRHGSGRRARRPGTAAAGGAAATAAAATAPAGSGAAAAPCSRVEARRLARARKDSPGVIASRVLGETFITVGVLMLLFVTYQLWWTNVLANQQAGGAASNLQEEWDKGDGEKTENRDPGVFSPGEGFAIMYIPKLDVKVPIAEGIDKHKVLDRGMAGHYAEGKLKTAMPWDEQGNFAVAGHRNTHGEPFRYINKLKPGDEIIVETRDTYYIYAMASILPQTPPSNISVIDPVPKQSGFTGPGRYVTLTTCTPEFTSTYRMIVWGKMVDERPRSEGKPDALVG</sequence>
<organism evidence="4 5">
    <name type="scientific">Streptomyces xinghaiensis</name>
    <dbReference type="NCBI Taxonomy" id="1038928"/>
    <lineage>
        <taxon>Bacteria</taxon>
        <taxon>Bacillati</taxon>
        <taxon>Actinomycetota</taxon>
        <taxon>Actinomycetes</taxon>
        <taxon>Kitasatosporales</taxon>
        <taxon>Streptomycetaceae</taxon>
        <taxon>Streptomyces</taxon>
    </lineage>
</organism>
<evidence type="ECO:0000313" key="5">
    <source>
        <dbReference type="Proteomes" id="UP000028058"/>
    </source>
</evidence>
<feature type="compositionally biased region" description="Basic and acidic residues" evidence="3">
    <location>
        <begin position="369"/>
        <end position="382"/>
    </location>
</feature>
<evidence type="ECO:0000313" key="4">
    <source>
        <dbReference type="EMBL" id="RKM91454.1"/>
    </source>
</evidence>
<keyword evidence="5" id="KW-1185">Reference proteome</keyword>
<feature type="active site" description="Acyl-thioester intermediate" evidence="2">
    <location>
        <position position="515"/>
    </location>
</feature>
<dbReference type="CDD" id="cd05830">
    <property type="entry name" value="Sortase_E"/>
    <property type="match status" value="1"/>
</dbReference>
<feature type="compositionally biased region" description="Low complexity" evidence="3">
    <location>
        <begin position="277"/>
        <end position="286"/>
    </location>
</feature>
<feature type="region of interest" description="Disordered" evidence="3">
    <location>
        <begin position="1"/>
        <end position="286"/>
    </location>
</feature>
<protein>
    <submittedName>
        <fullName evidence="4">Class E sortase</fullName>
    </submittedName>
</protein>
<feature type="compositionally biased region" description="Pro residues" evidence="3">
    <location>
        <begin position="190"/>
        <end position="202"/>
    </location>
</feature>
<dbReference type="InterPro" id="IPR053465">
    <property type="entry name" value="Sortase_Class_E"/>
</dbReference>
<proteinExistence type="predicted"/>
<dbReference type="NCBIfam" id="NF033747">
    <property type="entry name" value="class_E_sortase"/>
    <property type="match status" value="1"/>
</dbReference>
<dbReference type="GO" id="GO:0016787">
    <property type="term" value="F:hydrolase activity"/>
    <property type="evidence" value="ECO:0007669"/>
    <property type="project" value="UniProtKB-KW"/>
</dbReference>
<feature type="region of interest" description="Disordered" evidence="3">
    <location>
        <begin position="365"/>
        <end position="384"/>
    </location>
</feature>
<comment type="caution">
    <text evidence="4">The sequence shown here is derived from an EMBL/GenBank/DDBJ whole genome shotgun (WGS) entry which is preliminary data.</text>
</comment>
<dbReference type="InterPro" id="IPR005754">
    <property type="entry name" value="Sortase"/>
</dbReference>
<feature type="compositionally biased region" description="Low complexity" evidence="3">
    <location>
        <begin position="71"/>
        <end position="81"/>
    </location>
</feature>
<keyword evidence="1" id="KW-0378">Hydrolase</keyword>
<feature type="compositionally biased region" description="Basic residues" evidence="3">
    <location>
        <begin position="255"/>
        <end position="276"/>
    </location>
</feature>
<dbReference type="Proteomes" id="UP000028058">
    <property type="component" value="Unassembled WGS sequence"/>
</dbReference>
<evidence type="ECO:0000256" key="1">
    <source>
        <dbReference type="ARBA" id="ARBA00022801"/>
    </source>
</evidence>
<dbReference type="OrthoDB" id="5242879at2"/>
<dbReference type="InterPro" id="IPR023365">
    <property type="entry name" value="Sortase_dom-sf"/>
</dbReference>
<name>A0A3R7FLF9_9ACTN</name>
<evidence type="ECO:0000256" key="2">
    <source>
        <dbReference type="PIRSR" id="PIRSR605754-1"/>
    </source>
</evidence>
<accession>A0A3R7FLF9</accession>
<dbReference type="EMBL" id="JNAD02000017">
    <property type="protein sequence ID" value="RKM91454.1"/>
    <property type="molecule type" value="Genomic_DNA"/>
</dbReference>
<dbReference type="Pfam" id="PF04203">
    <property type="entry name" value="Sortase"/>
    <property type="match status" value="1"/>
</dbReference>
<dbReference type="AlphaFoldDB" id="A0A3R7FLF9"/>
<dbReference type="NCBIfam" id="TIGR01076">
    <property type="entry name" value="sortase_fam"/>
    <property type="match status" value="1"/>
</dbReference>
<evidence type="ECO:0000256" key="3">
    <source>
        <dbReference type="SAM" id="MobiDB-lite"/>
    </source>
</evidence>
<gene>
    <name evidence="4" type="ORF">SFRA_028330</name>
</gene>
<reference evidence="4 5" key="1">
    <citation type="journal article" date="2014" name="Genome Announc.">
        <title>Draft Genome Sequence of Streptomyces fradiae ATCC 19609, a Strain Highly Sensitive to Antibiotics.</title>
        <authorList>
            <person name="Bekker O.B."/>
            <person name="Klimina K.M."/>
            <person name="Vatlin A.A."/>
            <person name="Zakharevich N.V."/>
            <person name="Kasianov A.S."/>
            <person name="Danilenko V.N."/>
        </authorList>
    </citation>
    <scope>NUCLEOTIDE SEQUENCE [LARGE SCALE GENOMIC DNA]</scope>
    <source>
        <strain evidence="4 5">ATCC 19609</strain>
    </source>
</reference>
<feature type="active site" description="Proton donor/acceptor" evidence="2">
    <location>
        <position position="446"/>
    </location>
</feature>
<dbReference type="InterPro" id="IPR042003">
    <property type="entry name" value="Sortase_E"/>
</dbReference>